<name>A0A921HX11_9BACT</name>
<organism evidence="1 2">
    <name type="scientific">Mediterranea massiliensis</name>
    <dbReference type="NCBI Taxonomy" id="1841865"/>
    <lineage>
        <taxon>Bacteria</taxon>
        <taxon>Pseudomonadati</taxon>
        <taxon>Bacteroidota</taxon>
        <taxon>Bacteroidia</taxon>
        <taxon>Bacteroidales</taxon>
        <taxon>Bacteroidaceae</taxon>
        <taxon>Mediterranea</taxon>
    </lineage>
</organism>
<proteinExistence type="predicted"/>
<dbReference type="RefSeq" id="WP_022019521.1">
    <property type="nucleotide sequence ID" value="NZ_CALUIP010000010.1"/>
</dbReference>
<evidence type="ECO:0000313" key="2">
    <source>
        <dbReference type="Proteomes" id="UP000717835"/>
    </source>
</evidence>
<evidence type="ECO:0008006" key="3">
    <source>
        <dbReference type="Google" id="ProtNLM"/>
    </source>
</evidence>
<reference evidence="1" key="1">
    <citation type="journal article" date="2021" name="PeerJ">
        <title>Extensive microbial diversity within the chicken gut microbiome revealed by metagenomics and culture.</title>
        <authorList>
            <person name="Gilroy R."/>
            <person name="Ravi A."/>
            <person name="Getino M."/>
            <person name="Pursley I."/>
            <person name="Horton D.L."/>
            <person name="Alikhan N.F."/>
            <person name="Baker D."/>
            <person name="Gharbi K."/>
            <person name="Hall N."/>
            <person name="Watson M."/>
            <person name="Adriaenssens E.M."/>
            <person name="Foster-Nyarko E."/>
            <person name="Jarju S."/>
            <person name="Secka A."/>
            <person name="Antonio M."/>
            <person name="Oren A."/>
            <person name="Chaudhuri R.R."/>
            <person name="La Ragione R."/>
            <person name="Hildebrand F."/>
            <person name="Pallen M.J."/>
        </authorList>
    </citation>
    <scope>NUCLEOTIDE SEQUENCE</scope>
    <source>
        <strain evidence="1">CHK55-1828</strain>
    </source>
</reference>
<evidence type="ECO:0000313" key="1">
    <source>
        <dbReference type="EMBL" id="HJF91970.1"/>
    </source>
</evidence>
<sequence length="145" mass="16833">MRILDFVKVLTLCILVPVMTSCGDDVVYETIQNTDEGLCAHTWTETYEMTNEENLAVTCVHQLKFAKLDYSGQEIYEYYYVGQSRPYSSLTRNFDWEWMDSAKEGLRLDFGAGNIVYFENVWVREHYLSGKLDGVEVTFADADYK</sequence>
<accession>A0A921HX11</accession>
<dbReference type="Proteomes" id="UP000717835">
    <property type="component" value="Unassembled WGS sequence"/>
</dbReference>
<reference evidence="1" key="2">
    <citation type="submission" date="2021-09" db="EMBL/GenBank/DDBJ databases">
        <authorList>
            <person name="Gilroy R."/>
        </authorList>
    </citation>
    <scope>NUCLEOTIDE SEQUENCE</scope>
    <source>
        <strain evidence="1">CHK55-1828</strain>
    </source>
</reference>
<protein>
    <recommendedName>
        <fullName evidence="3">Lipoprotein</fullName>
    </recommendedName>
</protein>
<gene>
    <name evidence="1" type="ORF">K8W02_06255</name>
</gene>
<dbReference type="AlphaFoldDB" id="A0A921HX11"/>
<comment type="caution">
    <text evidence="1">The sequence shown here is derived from an EMBL/GenBank/DDBJ whole genome shotgun (WGS) entry which is preliminary data.</text>
</comment>
<dbReference type="EMBL" id="DYVX01000051">
    <property type="protein sequence ID" value="HJF91970.1"/>
    <property type="molecule type" value="Genomic_DNA"/>
</dbReference>
<dbReference type="PROSITE" id="PS51257">
    <property type="entry name" value="PROKAR_LIPOPROTEIN"/>
    <property type="match status" value="1"/>
</dbReference>